<sequence length="48" mass="5128">MGALAKVTALTQPDENKADQETGRRAFYDNAISTEYSHSVGIKKGTVG</sequence>
<gene>
    <name evidence="2" type="ORF">CIP107547_00606</name>
</gene>
<dbReference type="EMBL" id="CADDAV010000008">
    <property type="protein sequence ID" value="CAB0588053.1"/>
    <property type="molecule type" value="Genomic_DNA"/>
</dbReference>
<dbReference type="KEGG" id="cdip:ERS451417_00424"/>
<comment type="caution">
    <text evidence="2">The sequence shown here is derived from an EMBL/GenBank/DDBJ whole genome shotgun (WGS) entry which is preliminary data.</text>
</comment>
<dbReference type="Proteomes" id="UP000480222">
    <property type="component" value="Unassembled WGS sequence"/>
</dbReference>
<evidence type="ECO:0000313" key="3">
    <source>
        <dbReference type="Proteomes" id="UP000480222"/>
    </source>
</evidence>
<accession>A0A811G341</accession>
<feature type="compositionally biased region" description="Basic and acidic residues" evidence="1">
    <location>
        <begin position="14"/>
        <end position="23"/>
    </location>
</feature>
<organism evidence="2 3">
    <name type="scientific">Corynebacterium diphtheriae</name>
    <dbReference type="NCBI Taxonomy" id="1717"/>
    <lineage>
        <taxon>Bacteria</taxon>
        <taxon>Bacillati</taxon>
        <taxon>Actinomycetota</taxon>
        <taxon>Actinomycetes</taxon>
        <taxon>Mycobacteriales</taxon>
        <taxon>Corynebacteriaceae</taxon>
        <taxon>Corynebacterium</taxon>
    </lineage>
</organism>
<feature type="region of interest" description="Disordered" evidence="1">
    <location>
        <begin position="1"/>
        <end position="23"/>
    </location>
</feature>
<reference evidence="2 3" key="1">
    <citation type="submission" date="2020-02" db="EMBL/GenBank/DDBJ databases">
        <authorList>
            <person name="Brisse S."/>
        </authorList>
    </citation>
    <scope>NUCLEOTIDE SEQUENCE [LARGE SCALE GENOMIC DNA]</scope>
    <source>
        <strain evidence="2">CIP107547</strain>
    </source>
</reference>
<dbReference type="AlphaFoldDB" id="A0A811G341"/>
<evidence type="ECO:0000256" key="1">
    <source>
        <dbReference type="SAM" id="MobiDB-lite"/>
    </source>
</evidence>
<evidence type="ECO:0000313" key="2">
    <source>
        <dbReference type="EMBL" id="CAB0588053.1"/>
    </source>
</evidence>
<protein>
    <submittedName>
        <fullName evidence="2">IS1249 family transposase</fullName>
    </submittedName>
</protein>
<proteinExistence type="predicted"/>
<name>A0A811G341_CORDP</name>